<organism evidence="1">
    <name type="scientific">uncultured Phycisphaerae bacterium</name>
    <dbReference type="NCBI Taxonomy" id="904963"/>
    <lineage>
        <taxon>Bacteria</taxon>
        <taxon>Pseudomonadati</taxon>
        <taxon>Planctomycetota</taxon>
        <taxon>Phycisphaerae</taxon>
        <taxon>environmental samples</taxon>
    </lineage>
</organism>
<accession>A0A6J4QC39</accession>
<sequence length="104" mass="11242">MSCSIRCHGTNSAAPMISRTAAPNSSWHLAASEMRSCWMRRIKGSVHQAGRPVIVTTSAVPNTRAGDGTHTPVKPRVRPSEEIRPVPNVSVIVAIETLTLRSGW</sequence>
<name>A0A6J4QC39_9BACT</name>
<evidence type="ECO:0000313" key="1">
    <source>
        <dbReference type="EMBL" id="CAA9437739.1"/>
    </source>
</evidence>
<proteinExistence type="predicted"/>
<dbReference type="AlphaFoldDB" id="A0A6J4QC39"/>
<dbReference type="EMBL" id="CADCUQ010000907">
    <property type="protein sequence ID" value="CAA9437739.1"/>
    <property type="molecule type" value="Genomic_DNA"/>
</dbReference>
<protein>
    <submittedName>
        <fullName evidence="1">Uncharacterized protein</fullName>
    </submittedName>
</protein>
<gene>
    <name evidence="1" type="ORF">AVDCRST_MAG64-3922</name>
</gene>
<reference evidence="1" key="1">
    <citation type="submission" date="2020-02" db="EMBL/GenBank/DDBJ databases">
        <authorList>
            <person name="Meier V. D."/>
        </authorList>
    </citation>
    <scope>NUCLEOTIDE SEQUENCE</scope>
    <source>
        <strain evidence="1">AVDCRST_MAG64</strain>
    </source>
</reference>